<dbReference type="Pfam" id="PF02368">
    <property type="entry name" value="Big_2"/>
    <property type="match status" value="1"/>
</dbReference>
<comment type="caution">
    <text evidence="2">The sequence shown here is derived from an EMBL/GenBank/DDBJ whole genome shotgun (WGS) entry which is preliminary data.</text>
</comment>
<evidence type="ECO:0000313" key="2">
    <source>
        <dbReference type="EMBL" id="MBC5713389.1"/>
    </source>
</evidence>
<sequence>MTSQEVQAGVTYMGWNMTSYNYSGSSRVIAVEAGQQFNIGDFVMVYGGSSSTIASMVKTSYKSNKTSVATVDSKGVVKAKKTGKATITIKYKGQKLSCIVNVEKAGSFGEKDIIASAQNEVNALVKNLPSKVTGKNGFSLLKKKADYYKKMTDYTDDYAAKISYDGFLKENYSTTSKLAVPDASKYYRIQALLTTFAEKNSPTSTRSAKVLKVKSLSGKTSGITMKLNKAVTSDQILASNIESSYYNQDTLSQNTSKSYITVYDKTAGNKWYSGMVTLKKGSRSATLVLTKYKFSGGAGKYVKVKLKKGHTYQIGSSVYWTKGKTVKVK</sequence>
<organism evidence="2 3">
    <name type="scientific">Roseburia zhanii</name>
    <dbReference type="NCBI Taxonomy" id="2763064"/>
    <lineage>
        <taxon>Bacteria</taxon>
        <taxon>Bacillati</taxon>
        <taxon>Bacillota</taxon>
        <taxon>Clostridia</taxon>
        <taxon>Lachnospirales</taxon>
        <taxon>Lachnospiraceae</taxon>
        <taxon>Roseburia</taxon>
    </lineage>
</organism>
<dbReference type="InterPro" id="IPR003343">
    <property type="entry name" value="Big_2"/>
</dbReference>
<dbReference type="Proteomes" id="UP000606720">
    <property type="component" value="Unassembled WGS sequence"/>
</dbReference>
<evidence type="ECO:0000313" key="3">
    <source>
        <dbReference type="Proteomes" id="UP000606720"/>
    </source>
</evidence>
<proteinExistence type="predicted"/>
<name>A0A923LNV2_9FIRM</name>
<feature type="domain" description="BIG2" evidence="1">
    <location>
        <begin position="57"/>
        <end position="89"/>
    </location>
</feature>
<keyword evidence="3" id="KW-1185">Reference proteome</keyword>
<dbReference type="AlphaFoldDB" id="A0A923LNV2"/>
<evidence type="ECO:0000259" key="1">
    <source>
        <dbReference type="Pfam" id="PF02368"/>
    </source>
</evidence>
<accession>A0A923LNV2</accession>
<dbReference type="InterPro" id="IPR008964">
    <property type="entry name" value="Invasin/intimin_cell_adhesion"/>
</dbReference>
<gene>
    <name evidence="2" type="ORF">H8S17_04030</name>
</gene>
<dbReference type="SUPFAM" id="SSF49373">
    <property type="entry name" value="Invasin/intimin cell-adhesion fragments"/>
    <property type="match status" value="1"/>
</dbReference>
<protein>
    <submittedName>
        <fullName evidence="2">Ig-like domain-containing protein</fullName>
    </submittedName>
</protein>
<dbReference type="Gene3D" id="2.60.40.1080">
    <property type="match status" value="1"/>
</dbReference>
<reference evidence="2" key="1">
    <citation type="submission" date="2020-08" db="EMBL/GenBank/DDBJ databases">
        <title>Genome public.</title>
        <authorList>
            <person name="Liu C."/>
            <person name="Sun Q."/>
        </authorList>
    </citation>
    <scope>NUCLEOTIDE SEQUENCE</scope>
    <source>
        <strain evidence="2">BX1005</strain>
    </source>
</reference>
<dbReference type="EMBL" id="JACOPH010000002">
    <property type="protein sequence ID" value="MBC5713389.1"/>
    <property type="molecule type" value="Genomic_DNA"/>
</dbReference>